<proteinExistence type="predicted"/>
<dbReference type="Pfam" id="PF01381">
    <property type="entry name" value="HTH_3"/>
    <property type="match status" value="2"/>
</dbReference>
<reference evidence="4" key="1">
    <citation type="submission" date="2024-05" db="EMBL/GenBank/DDBJ databases">
        <title>Whole genome shotgun sequence of Streptomyces violascens NBRC 12920.</title>
        <authorList>
            <person name="Komaki H."/>
            <person name="Tamura T."/>
        </authorList>
    </citation>
    <scope>NUCLEOTIDE SEQUENCE</scope>
    <source>
        <strain evidence="4">NBRC 12920</strain>
    </source>
</reference>
<feature type="domain" description="HTH cro/C1-type" evidence="3">
    <location>
        <begin position="73"/>
        <end position="124"/>
    </location>
</feature>
<evidence type="ECO:0000256" key="1">
    <source>
        <dbReference type="ARBA" id="ARBA00023125"/>
    </source>
</evidence>
<evidence type="ECO:0000256" key="2">
    <source>
        <dbReference type="SAM" id="MobiDB-lite"/>
    </source>
</evidence>
<gene>
    <name evidence="4" type="ORF">Sviol_23770</name>
</gene>
<dbReference type="SUPFAM" id="SSF47413">
    <property type="entry name" value="lambda repressor-like DNA-binding domains"/>
    <property type="match status" value="2"/>
</dbReference>
<dbReference type="PROSITE" id="PS50943">
    <property type="entry name" value="HTH_CROC1"/>
    <property type="match status" value="2"/>
</dbReference>
<feature type="region of interest" description="Disordered" evidence="2">
    <location>
        <begin position="137"/>
        <end position="185"/>
    </location>
</feature>
<dbReference type="EMBL" id="BNDY01000003">
    <property type="protein sequence ID" value="GHI37969.1"/>
    <property type="molecule type" value="Genomic_DNA"/>
</dbReference>
<dbReference type="InterPro" id="IPR050807">
    <property type="entry name" value="TransReg_Diox_bact_type"/>
</dbReference>
<feature type="compositionally biased region" description="Gly residues" evidence="2">
    <location>
        <begin position="164"/>
        <end position="175"/>
    </location>
</feature>
<evidence type="ECO:0000313" key="4">
    <source>
        <dbReference type="EMBL" id="GHI37969.1"/>
    </source>
</evidence>
<dbReference type="InterPro" id="IPR010982">
    <property type="entry name" value="Lambda_DNA-bd_dom_sf"/>
</dbReference>
<dbReference type="SMART" id="SM00530">
    <property type="entry name" value="HTH_XRE"/>
    <property type="match status" value="2"/>
</dbReference>
<dbReference type="Gene3D" id="1.10.260.40">
    <property type="entry name" value="lambda repressor-like DNA-binding domains"/>
    <property type="match status" value="2"/>
</dbReference>
<feature type="compositionally biased region" description="Low complexity" evidence="2">
    <location>
        <begin position="141"/>
        <end position="157"/>
    </location>
</feature>
<keyword evidence="5" id="KW-1185">Reference proteome</keyword>
<dbReference type="CDD" id="cd00093">
    <property type="entry name" value="HTH_XRE"/>
    <property type="match status" value="2"/>
</dbReference>
<protein>
    <recommendedName>
        <fullName evidence="3">HTH cro/C1-type domain-containing protein</fullName>
    </recommendedName>
</protein>
<sequence length="185" mass="19554">MLFNGARCRALRLGSGRSIRTLAAAAQVAPNTLLAAESGVRQPRTRVARALATALGVPVHELQLPLPLEDASLADIRRGLDLTQQEMAARIGVSWQTVSRVERGSRVQTALDWAAAYALTLPQWRRAHEVSRDRVRREAAARTLRPTAPPRGATREPSVAEAGGPCGPVGGGSVVGGCSRSAPLS</sequence>
<dbReference type="RefSeq" id="WP_189970410.1">
    <property type="nucleotide sequence ID" value="NZ_BMUA01000035.1"/>
</dbReference>
<organism evidence="4 5">
    <name type="scientific">Streptomyces violascens</name>
    <dbReference type="NCBI Taxonomy" id="67381"/>
    <lineage>
        <taxon>Bacteria</taxon>
        <taxon>Bacillati</taxon>
        <taxon>Actinomycetota</taxon>
        <taxon>Actinomycetes</taxon>
        <taxon>Kitasatosporales</taxon>
        <taxon>Streptomycetaceae</taxon>
        <taxon>Streptomyces</taxon>
    </lineage>
</organism>
<dbReference type="InterPro" id="IPR001387">
    <property type="entry name" value="Cro/C1-type_HTH"/>
</dbReference>
<comment type="caution">
    <text evidence="4">The sequence shown here is derived from an EMBL/GenBank/DDBJ whole genome shotgun (WGS) entry which is preliminary data.</text>
</comment>
<keyword evidence="1" id="KW-0238">DNA-binding</keyword>
<dbReference type="Proteomes" id="UP001050808">
    <property type="component" value="Unassembled WGS sequence"/>
</dbReference>
<evidence type="ECO:0000259" key="3">
    <source>
        <dbReference type="PROSITE" id="PS50943"/>
    </source>
</evidence>
<name>A0ABQ3QL08_9ACTN</name>
<accession>A0ABQ3QL08</accession>
<evidence type="ECO:0000313" key="5">
    <source>
        <dbReference type="Proteomes" id="UP001050808"/>
    </source>
</evidence>
<dbReference type="PANTHER" id="PTHR46797:SF1">
    <property type="entry name" value="METHYLPHOSPHONATE SYNTHASE"/>
    <property type="match status" value="1"/>
</dbReference>
<dbReference type="PANTHER" id="PTHR46797">
    <property type="entry name" value="HTH-TYPE TRANSCRIPTIONAL REGULATOR"/>
    <property type="match status" value="1"/>
</dbReference>
<feature type="domain" description="HTH cro/C1-type" evidence="3">
    <location>
        <begin position="9"/>
        <end position="62"/>
    </location>
</feature>